<evidence type="ECO:0000313" key="2">
    <source>
        <dbReference type="Proteomes" id="UP001222325"/>
    </source>
</evidence>
<protein>
    <submittedName>
        <fullName evidence="1">Uncharacterized protein</fullName>
    </submittedName>
</protein>
<name>A0AAD6XU49_9AGAR</name>
<accession>A0AAD6XU49</accession>
<dbReference type="AlphaFoldDB" id="A0AAD6XU49"/>
<dbReference type="Proteomes" id="UP001222325">
    <property type="component" value="Unassembled WGS sequence"/>
</dbReference>
<proteinExistence type="predicted"/>
<keyword evidence="2" id="KW-1185">Reference proteome</keyword>
<organism evidence="1 2">
    <name type="scientific">Mycena belliarum</name>
    <dbReference type="NCBI Taxonomy" id="1033014"/>
    <lineage>
        <taxon>Eukaryota</taxon>
        <taxon>Fungi</taxon>
        <taxon>Dikarya</taxon>
        <taxon>Basidiomycota</taxon>
        <taxon>Agaricomycotina</taxon>
        <taxon>Agaricomycetes</taxon>
        <taxon>Agaricomycetidae</taxon>
        <taxon>Agaricales</taxon>
        <taxon>Marasmiineae</taxon>
        <taxon>Mycenaceae</taxon>
        <taxon>Mycena</taxon>
    </lineage>
</organism>
<dbReference type="EMBL" id="JARJCN010000012">
    <property type="protein sequence ID" value="KAJ7095798.1"/>
    <property type="molecule type" value="Genomic_DNA"/>
</dbReference>
<reference evidence="1" key="1">
    <citation type="submission" date="2023-03" db="EMBL/GenBank/DDBJ databases">
        <title>Massive genome expansion in bonnet fungi (Mycena s.s.) driven by repeated elements and novel gene families across ecological guilds.</title>
        <authorList>
            <consortium name="Lawrence Berkeley National Laboratory"/>
            <person name="Harder C.B."/>
            <person name="Miyauchi S."/>
            <person name="Viragh M."/>
            <person name="Kuo A."/>
            <person name="Thoen E."/>
            <person name="Andreopoulos B."/>
            <person name="Lu D."/>
            <person name="Skrede I."/>
            <person name="Drula E."/>
            <person name="Henrissat B."/>
            <person name="Morin E."/>
            <person name="Kohler A."/>
            <person name="Barry K."/>
            <person name="LaButti K."/>
            <person name="Morin E."/>
            <person name="Salamov A."/>
            <person name="Lipzen A."/>
            <person name="Mereny Z."/>
            <person name="Hegedus B."/>
            <person name="Baldrian P."/>
            <person name="Stursova M."/>
            <person name="Weitz H."/>
            <person name="Taylor A."/>
            <person name="Grigoriev I.V."/>
            <person name="Nagy L.G."/>
            <person name="Martin F."/>
            <person name="Kauserud H."/>
        </authorList>
    </citation>
    <scope>NUCLEOTIDE SEQUENCE</scope>
    <source>
        <strain evidence="1">CBHHK173m</strain>
    </source>
</reference>
<comment type="caution">
    <text evidence="1">The sequence shown here is derived from an EMBL/GenBank/DDBJ whole genome shotgun (WGS) entry which is preliminary data.</text>
</comment>
<evidence type="ECO:0000313" key="1">
    <source>
        <dbReference type="EMBL" id="KAJ7095798.1"/>
    </source>
</evidence>
<sequence length="458" mass="49299">MYLDWSQVANQTAQAQLSTTPLCPTPLALPECIAGAQPLLRHSLAASLPVVQLRCAVHLAVSLWYAMLVCQDTNSLPPPTPPHTTHLHVRPPRPAPWNNSPTAHCVRPPPLRLVGPFPPLGASSPRLARQCSCRHAACAAPLADPRVGVLRAIARAEYASGASPSVQCAWTAPAACNRLAPEAPQLPRSSRAHVSSPLDRARARRPLARPPLARLSFCTPHATRTRSRRCVQLTLASRHPTPEAVAHVHTDKHNAGATTTPLQVPERQCTKSDRAVQRRPRTCAAASRMPCYVGGRLTSSSPPPPLTLLLVFEPKSTAEQSAAPQAVTCATLLGPHVHVGPRTAPDFHQFSTHTAPPPQREPRATRAAPLANPRVAVHARLRVMTWLRQGARSGHRRRSLTQIDSGAHVYPASALLDPRHPAEVQSAPVAVDSARMLPSLISPLGRSVAINRPAHQLR</sequence>
<gene>
    <name evidence="1" type="ORF">B0H15DRAFT_946363</name>
</gene>